<name>A0A840EF69_9BACT</name>
<evidence type="ECO:0000313" key="2">
    <source>
        <dbReference type="EMBL" id="MBB4080578.1"/>
    </source>
</evidence>
<dbReference type="Proteomes" id="UP000576209">
    <property type="component" value="Unassembled WGS sequence"/>
</dbReference>
<proteinExistence type="predicted"/>
<evidence type="ECO:0000256" key="1">
    <source>
        <dbReference type="SAM" id="SignalP"/>
    </source>
</evidence>
<protein>
    <submittedName>
        <fullName evidence="2">Uncharacterized protein</fullName>
    </submittedName>
</protein>
<gene>
    <name evidence="2" type="ORF">GGR28_003213</name>
</gene>
<dbReference type="RefSeq" id="WP_183496813.1">
    <property type="nucleotide sequence ID" value="NZ_JACIFF010000009.1"/>
</dbReference>
<keyword evidence="1" id="KW-0732">Signal</keyword>
<feature type="chain" id="PRO_5032966822" evidence="1">
    <location>
        <begin position="18"/>
        <end position="212"/>
    </location>
</feature>
<organism evidence="2 3">
    <name type="scientific">Neolewinella aquimaris</name>
    <dbReference type="NCBI Taxonomy" id="1835722"/>
    <lineage>
        <taxon>Bacteria</taxon>
        <taxon>Pseudomonadati</taxon>
        <taxon>Bacteroidota</taxon>
        <taxon>Saprospiria</taxon>
        <taxon>Saprospirales</taxon>
        <taxon>Lewinellaceae</taxon>
        <taxon>Neolewinella</taxon>
    </lineage>
</organism>
<feature type="signal peptide" evidence="1">
    <location>
        <begin position="1"/>
        <end position="17"/>
    </location>
</feature>
<reference evidence="2 3" key="1">
    <citation type="submission" date="2020-08" db="EMBL/GenBank/DDBJ databases">
        <title>Genomic Encyclopedia of Type Strains, Phase IV (KMG-IV): sequencing the most valuable type-strain genomes for metagenomic binning, comparative biology and taxonomic classification.</title>
        <authorList>
            <person name="Goeker M."/>
        </authorList>
    </citation>
    <scope>NUCLEOTIDE SEQUENCE [LARGE SCALE GENOMIC DNA]</scope>
    <source>
        <strain evidence="2 3">DSM 105137</strain>
    </source>
</reference>
<comment type="caution">
    <text evidence="2">The sequence shown here is derived from an EMBL/GenBank/DDBJ whole genome shotgun (WGS) entry which is preliminary data.</text>
</comment>
<keyword evidence="3" id="KW-1185">Reference proteome</keyword>
<dbReference type="EMBL" id="JACIFF010000009">
    <property type="protein sequence ID" value="MBB4080578.1"/>
    <property type="molecule type" value="Genomic_DNA"/>
</dbReference>
<sequence>MLIRKILLSLLALFVLASCTKDEQFALNTSESDVQRIGASALAKGKARGKSESVAIYENPAGEWMIIPGAHSELRRTKNGITAHFKTENLIPGNAYTLWFVVFGDEPGPPSSTYAAGHIVGASGKGNFSGHLHLGDGFDAPRTLTEFDSPLTAEVHLALRTHGPAQPGIIPSQINTMDGGCTSGFPSGPSLHPDSDEVGYCANIQVAVHPGN</sequence>
<dbReference type="AlphaFoldDB" id="A0A840EF69"/>
<accession>A0A840EF69</accession>
<dbReference type="PROSITE" id="PS51257">
    <property type="entry name" value="PROKAR_LIPOPROTEIN"/>
    <property type="match status" value="1"/>
</dbReference>
<evidence type="ECO:0000313" key="3">
    <source>
        <dbReference type="Proteomes" id="UP000576209"/>
    </source>
</evidence>